<protein>
    <submittedName>
        <fullName evidence="1">Uncharacterized protein</fullName>
    </submittedName>
</protein>
<evidence type="ECO:0000313" key="2">
    <source>
        <dbReference type="Proteomes" id="UP000886523"/>
    </source>
</evidence>
<comment type="caution">
    <text evidence="1">The sequence shown here is derived from an EMBL/GenBank/DDBJ whole genome shotgun (WGS) entry which is preliminary data.</text>
</comment>
<dbReference type="Proteomes" id="UP000886523">
    <property type="component" value="Unassembled WGS sequence"/>
</dbReference>
<organism evidence="1 2">
    <name type="scientific">Hydnum rufescens UP504</name>
    <dbReference type="NCBI Taxonomy" id="1448309"/>
    <lineage>
        <taxon>Eukaryota</taxon>
        <taxon>Fungi</taxon>
        <taxon>Dikarya</taxon>
        <taxon>Basidiomycota</taxon>
        <taxon>Agaricomycotina</taxon>
        <taxon>Agaricomycetes</taxon>
        <taxon>Cantharellales</taxon>
        <taxon>Hydnaceae</taxon>
        <taxon>Hydnum</taxon>
    </lineage>
</organism>
<keyword evidence="2" id="KW-1185">Reference proteome</keyword>
<dbReference type="EMBL" id="MU129147">
    <property type="protein sequence ID" value="KAF9505560.1"/>
    <property type="molecule type" value="Genomic_DNA"/>
</dbReference>
<sequence>MVYTSNGHRTRCYFDQDQGEELCRYRVDLGTSPSFLDYRASGGLVIWGFLRCLLTPSIAYSCDGTVQVLLTLYVQSRWYNSIEFLSGPDASQTKNGCTSYLVALKPRLSINLGKT</sequence>
<accession>A0A9P6AHU2</accession>
<evidence type="ECO:0000313" key="1">
    <source>
        <dbReference type="EMBL" id="KAF9505560.1"/>
    </source>
</evidence>
<gene>
    <name evidence="1" type="ORF">BS47DRAFT_520514</name>
</gene>
<reference evidence="1" key="1">
    <citation type="journal article" date="2020" name="Nat. Commun.">
        <title>Large-scale genome sequencing of mycorrhizal fungi provides insights into the early evolution of symbiotic traits.</title>
        <authorList>
            <person name="Miyauchi S."/>
            <person name="Kiss E."/>
            <person name="Kuo A."/>
            <person name="Drula E."/>
            <person name="Kohler A."/>
            <person name="Sanchez-Garcia M."/>
            <person name="Morin E."/>
            <person name="Andreopoulos B."/>
            <person name="Barry K.W."/>
            <person name="Bonito G."/>
            <person name="Buee M."/>
            <person name="Carver A."/>
            <person name="Chen C."/>
            <person name="Cichocki N."/>
            <person name="Clum A."/>
            <person name="Culley D."/>
            <person name="Crous P.W."/>
            <person name="Fauchery L."/>
            <person name="Girlanda M."/>
            <person name="Hayes R.D."/>
            <person name="Keri Z."/>
            <person name="LaButti K."/>
            <person name="Lipzen A."/>
            <person name="Lombard V."/>
            <person name="Magnuson J."/>
            <person name="Maillard F."/>
            <person name="Murat C."/>
            <person name="Nolan M."/>
            <person name="Ohm R.A."/>
            <person name="Pangilinan J."/>
            <person name="Pereira M.F."/>
            <person name="Perotto S."/>
            <person name="Peter M."/>
            <person name="Pfister S."/>
            <person name="Riley R."/>
            <person name="Sitrit Y."/>
            <person name="Stielow J.B."/>
            <person name="Szollosi G."/>
            <person name="Zifcakova L."/>
            <person name="Stursova M."/>
            <person name="Spatafora J.W."/>
            <person name="Tedersoo L."/>
            <person name="Vaario L.M."/>
            <person name="Yamada A."/>
            <person name="Yan M."/>
            <person name="Wang P."/>
            <person name="Xu J."/>
            <person name="Bruns T."/>
            <person name="Baldrian P."/>
            <person name="Vilgalys R."/>
            <person name="Dunand C."/>
            <person name="Henrissat B."/>
            <person name="Grigoriev I.V."/>
            <person name="Hibbett D."/>
            <person name="Nagy L.G."/>
            <person name="Martin F.M."/>
        </authorList>
    </citation>
    <scope>NUCLEOTIDE SEQUENCE</scope>
    <source>
        <strain evidence="1">UP504</strain>
    </source>
</reference>
<name>A0A9P6AHU2_9AGAM</name>
<proteinExistence type="predicted"/>
<dbReference type="AlphaFoldDB" id="A0A9P6AHU2"/>